<dbReference type="PANTHER" id="PTHR30627:SF24">
    <property type="entry name" value="PENICILLIN-BINDING PROTEIN 4B"/>
    <property type="match status" value="1"/>
</dbReference>
<protein>
    <submittedName>
        <fullName evidence="3">Penicillin-binding protein</fullName>
    </submittedName>
</protein>
<dbReference type="GO" id="GO:0046677">
    <property type="term" value="P:response to antibiotic"/>
    <property type="evidence" value="ECO:0007669"/>
    <property type="project" value="InterPro"/>
</dbReference>
<dbReference type="SUPFAM" id="SSF54427">
    <property type="entry name" value="NTF2-like"/>
    <property type="match status" value="1"/>
</dbReference>
<dbReference type="InterPro" id="IPR007887">
    <property type="entry name" value="MecA_N"/>
</dbReference>
<evidence type="ECO:0000259" key="2">
    <source>
        <dbReference type="Pfam" id="PF05223"/>
    </source>
</evidence>
<dbReference type="GO" id="GO:0071972">
    <property type="term" value="F:peptidoglycan L,D-transpeptidase activity"/>
    <property type="evidence" value="ECO:0007669"/>
    <property type="project" value="TreeGrafter"/>
</dbReference>
<dbReference type="GO" id="GO:0071555">
    <property type="term" value="P:cell wall organization"/>
    <property type="evidence" value="ECO:0007669"/>
    <property type="project" value="TreeGrafter"/>
</dbReference>
<dbReference type="HOGENOM" id="CLU_025328_0_0_11"/>
<dbReference type="Gene3D" id="3.40.710.10">
    <property type="entry name" value="DD-peptidase/beta-lactamase superfamily"/>
    <property type="match status" value="1"/>
</dbReference>
<dbReference type="SUPFAM" id="SSF56601">
    <property type="entry name" value="beta-lactamase/transpeptidase-like"/>
    <property type="match status" value="1"/>
</dbReference>
<evidence type="ECO:0000259" key="1">
    <source>
        <dbReference type="Pfam" id="PF00905"/>
    </source>
</evidence>
<accession>W9DL90</accession>
<evidence type="ECO:0000313" key="3">
    <source>
        <dbReference type="EMBL" id="ETA07815.1"/>
    </source>
</evidence>
<organism evidence="3 4">
    <name type="scientific">Gordonia alkanivorans CGMCC 6845</name>
    <dbReference type="NCBI Taxonomy" id="1423140"/>
    <lineage>
        <taxon>Bacteria</taxon>
        <taxon>Bacillati</taxon>
        <taxon>Actinomycetota</taxon>
        <taxon>Actinomycetes</taxon>
        <taxon>Mycobacteriales</taxon>
        <taxon>Gordoniaceae</taxon>
        <taxon>Gordonia</taxon>
    </lineage>
</organism>
<dbReference type="EMBL" id="AYXO01000009">
    <property type="protein sequence ID" value="ETA07815.1"/>
    <property type="molecule type" value="Genomic_DNA"/>
</dbReference>
<dbReference type="PATRIC" id="fig|1423140.3.peg.1386"/>
<sequence>MRRWLVILSVLAVLVGTLSGCFLTKDSPEDTLRSFAEALQRGDVDAAAGLTDNPAAARTTIKSIFEGMGSTPKLSVTPDLVDDKKVTGTLDHQWQIRNGNTAYQTSVILTETDSGWRVRWQPSVMHRQLRDGQSFSYSDDRAYRTPVLDTNARPLMTWQAVTLIDLERAQLASAGQLARALRPIEPSITTATIRKLFDGNKAPSQTVIRLRDSDLERVQRSLRSIAGITTTEQGALLSATKALHSPAMAGLEDIWRSAIDATAGWSIQIVDKDGAPTHLVDSAQPGETSPVRTSLDRDIQAQAQRAVDRERRPAMIVAITPSTGGIVAVAQNDAADRSGAVSLTGLYPPGSTFKTITTAAALASGGVQPTSQVPCPGRTTIEGRTIPNEDEFDLGTVPLPTAFSRSCNTSMGALANKLPADALTSMARRFGIGADYTVPGLTTVTGSVPNADTPALRVENGIGQGTVTVSPFGLALAEASLARGETVTPTLVEGRGTTGDTEPQPIPDDVVRALRSMMRDTVTRGTATALQDIPGLGGKTGTAEYGDNKNPHGWFAGIVGDLAFATLVVGGGSSAPAVQVSGEFLRPLSN</sequence>
<keyword evidence="4" id="KW-1185">Reference proteome</keyword>
<dbReference type="RefSeq" id="WP_035754369.1">
    <property type="nucleotide sequence ID" value="NZ_KI629805.1"/>
</dbReference>
<dbReference type="InterPro" id="IPR012338">
    <property type="entry name" value="Beta-lactam/transpept-like"/>
</dbReference>
<dbReference type="InterPro" id="IPR050515">
    <property type="entry name" value="Beta-lactam/transpept"/>
</dbReference>
<name>W9DL90_9ACTN</name>
<dbReference type="Proteomes" id="UP000035035">
    <property type="component" value="Unassembled WGS sequence"/>
</dbReference>
<dbReference type="Pfam" id="PF00905">
    <property type="entry name" value="Transpeptidase"/>
    <property type="match status" value="1"/>
</dbReference>
<dbReference type="InterPro" id="IPR001460">
    <property type="entry name" value="PCN-bd_Tpept"/>
</dbReference>
<feature type="domain" description="NTF2-like N-terminal transpeptidase" evidence="2">
    <location>
        <begin position="27"/>
        <end position="133"/>
    </location>
</feature>
<evidence type="ECO:0000313" key="4">
    <source>
        <dbReference type="Proteomes" id="UP000035035"/>
    </source>
</evidence>
<comment type="caution">
    <text evidence="3">The sequence shown here is derived from an EMBL/GenBank/DDBJ whole genome shotgun (WGS) entry which is preliminary data.</text>
</comment>
<dbReference type="PROSITE" id="PS51257">
    <property type="entry name" value="PROKAR_LIPOPROTEIN"/>
    <property type="match status" value="1"/>
</dbReference>
<dbReference type="GO" id="GO:0005886">
    <property type="term" value="C:plasma membrane"/>
    <property type="evidence" value="ECO:0007669"/>
    <property type="project" value="TreeGrafter"/>
</dbReference>
<reference evidence="3 4" key="1">
    <citation type="journal article" date="2014" name="Genome Announc.">
        <title>Draft Genome Sequence of Gordonia alkanivorans Strain CGMCC6845, a Halotolerant Hydrocarbon-Degrading Bacterium.</title>
        <authorList>
            <person name="Wang X."/>
            <person name="Jin D."/>
            <person name="Zhou L."/>
            <person name="Wu L."/>
            <person name="An W."/>
            <person name="Zhao L."/>
        </authorList>
    </citation>
    <scope>NUCLEOTIDE SEQUENCE [LARGE SCALE GENOMIC DNA]</scope>
    <source>
        <strain evidence="3 4">CGMCC 6845</strain>
    </source>
</reference>
<proteinExistence type="predicted"/>
<dbReference type="PANTHER" id="PTHR30627">
    <property type="entry name" value="PEPTIDOGLYCAN D,D-TRANSPEPTIDASE"/>
    <property type="match status" value="1"/>
</dbReference>
<dbReference type="GO" id="GO:0008658">
    <property type="term" value="F:penicillin binding"/>
    <property type="evidence" value="ECO:0007669"/>
    <property type="project" value="InterPro"/>
</dbReference>
<dbReference type="AlphaFoldDB" id="W9DL90"/>
<gene>
    <name evidence="3" type="ORF">V525_06870</name>
</gene>
<dbReference type="InterPro" id="IPR032710">
    <property type="entry name" value="NTF2-like_dom_sf"/>
</dbReference>
<feature type="domain" description="Penicillin-binding protein transpeptidase" evidence="1">
    <location>
        <begin position="315"/>
        <end position="572"/>
    </location>
</feature>
<dbReference type="Pfam" id="PF05223">
    <property type="entry name" value="MecA_N"/>
    <property type="match status" value="1"/>
</dbReference>